<reference evidence="3" key="1">
    <citation type="submission" date="2016-10" db="EMBL/GenBank/DDBJ databases">
        <authorList>
            <person name="Varghese N."/>
            <person name="Submissions S."/>
        </authorList>
    </citation>
    <scope>NUCLEOTIDE SEQUENCE [LARGE SCALE GENOMIC DNA]</scope>
    <source>
        <strain evidence="3">CGMCC 1.9127</strain>
    </source>
</reference>
<dbReference type="AlphaFoldDB" id="A0A1H7JMC8"/>
<dbReference type="EMBL" id="FOBI01000002">
    <property type="protein sequence ID" value="SEK75506.1"/>
    <property type="molecule type" value="Genomic_DNA"/>
</dbReference>
<dbReference type="Pfam" id="PF12514">
    <property type="entry name" value="DUF3718"/>
    <property type="match status" value="1"/>
</dbReference>
<name>A0A1H7JMC8_9GAMM</name>
<accession>A0A1H7JMC8</accession>
<protein>
    <recommendedName>
        <fullName evidence="4">DUF3718 domain-containing protein</fullName>
    </recommendedName>
</protein>
<proteinExistence type="predicted"/>
<evidence type="ECO:0000256" key="1">
    <source>
        <dbReference type="SAM" id="SignalP"/>
    </source>
</evidence>
<organism evidence="2 3">
    <name type="scientific">Colwellia chukchiensis</name>
    <dbReference type="NCBI Taxonomy" id="641665"/>
    <lineage>
        <taxon>Bacteria</taxon>
        <taxon>Pseudomonadati</taxon>
        <taxon>Pseudomonadota</taxon>
        <taxon>Gammaproteobacteria</taxon>
        <taxon>Alteromonadales</taxon>
        <taxon>Colwelliaceae</taxon>
        <taxon>Colwellia</taxon>
    </lineage>
</organism>
<evidence type="ECO:0000313" key="3">
    <source>
        <dbReference type="Proteomes" id="UP000199297"/>
    </source>
</evidence>
<dbReference type="Proteomes" id="UP000199297">
    <property type="component" value="Unassembled WGS sequence"/>
</dbReference>
<feature type="chain" id="PRO_5011474156" description="DUF3718 domain-containing protein" evidence="1">
    <location>
        <begin position="26"/>
        <end position="76"/>
    </location>
</feature>
<keyword evidence="3" id="KW-1185">Reference proteome</keyword>
<evidence type="ECO:0000313" key="2">
    <source>
        <dbReference type="EMBL" id="SEK75506.1"/>
    </source>
</evidence>
<feature type="signal peptide" evidence="1">
    <location>
        <begin position="1"/>
        <end position="25"/>
    </location>
</feature>
<evidence type="ECO:0008006" key="4">
    <source>
        <dbReference type="Google" id="ProtNLM"/>
    </source>
</evidence>
<dbReference type="InterPro" id="IPR022193">
    <property type="entry name" value="DUF3718"/>
</dbReference>
<sequence length="76" mass="8316">MRNLNVIKYTAIALLPLFFASNASAAKMDPTLERALVKICVAAASDKPVKLKNAISNYNLTEYQVALNLMCNNVDV</sequence>
<keyword evidence="1" id="KW-0732">Signal</keyword>
<gene>
    <name evidence="2" type="ORF">SAMN05216262_102282</name>
</gene>
<dbReference type="RefSeq" id="WP_092251242.1">
    <property type="nucleotide sequence ID" value="NZ_FOBI01000002.1"/>
</dbReference>